<dbReference type="PANTHER" id="PTHR16171">
    <property type="entry name" value="DNA REPAIR PROTEIN COMPLEMENTING XP-G CELLS-RELATED"/>
    <property type="match status" value="1"/>
</dbReference>
<evidence type="ECO:0000313" key="16">
    <source>
        <dbReference type="Proteomes" id="UP001159428"/>
    </source>
</evidence>
<keyword evidence="5" id="KW-0479">Metal-binding</keyword>
<dbReference type="InterPro" id="IPR006085">
    <property type="entry name" value="XPG_DNA_repair_N"/>
</dbReference>
<evidence type="ECO:0000256" key="7">
    <source>
        <dbReference type="ARBA" id="ARBA00022763"/>
    </source>
</evidence>
<dbReference type="InterPro" id="IPR001044">
    <property type="entry name" value="XPG/Rad2_eukaryotes"/>
</dbReference>
<comment type="similarity">
    <text evidence="3">Belongs to the XPG/RAD2 endonuclease family. XPG subfamily.</text>
</comment>
<dbReference type="GO" id="GO:0003697">
    <property type="term" value="F:single-stranded DNA binding"/>
    <property type="evidence" value="ECO:0007669"/>
    <property type="project" value="InterPro"/>
</dbReference>
<dbReference type="AlphaFoldDB" id="A0AAU9XGJ8"/>
<keyword evidence="8" id="KW-0378">Hydrolase</keyword>
<keyword evidence="11" id="KW-0539">Nucleus</keyword>
<evidence type="ECO:0000256" key="3">
    <source>
        <dbReference type="ARBA" id="ARBA00005283"/>
    </source>
</evidence>
<keyword evidence="6" id="KW-0255">Endonuclease</keyword>
<evidence type="ECO:0000256" key="6">
    <source>
        <dbReference type="ARBA" id="ARBA00022759"/>
    </source>
</evidence>
<organism evidence="15 16">
    <name type="scientific">Pocillopora meandrina</name>
    <dbReference type="NCBI Taxonomy" id="46732"/>
    <lineage>
        <taxon>Eukaryota</taxon>
        <taxon>Metazoa</taxon>
        <taxon>Cnidaria</taxon>
        <taxon>Anthozoa</taxon>
        <taxon>Hexacorallia</taxon>
        <taxon>Scleractinia</taxon>
        <taxon>Astrocoeniina</taxon>
        <taxon>Pocilloporidae</taxon>
        <taxon>Pocillopora</taxon>
    </lineage>
</organism>
<feature type="domain" description="XPG N-terminal" evidence="14">
    <location>
        <begin position="1"/>
        <end position="98"/>
    </location>
</feature>
<evidence type="ECO:0000313" key="15">
    <source>
        <dbReference type="EMBL" id="CAH3146140.1"/>
    </source>
</evidence>
<dbReference type="SMART" id="SM00485">
    <property type="entry name" value="XPGN"/>
    <property type="match status" value="1"/>
</dbReference>
<dbReference type="GO" id="GO:0006289">
    <property type="term" value="P:nucleotide-excision repair"/>
    <property type="evidence" value="ECO:0007669"/>
    <property type="project" value="InterPro"/>
</dbReference>
<dbReference type="Proteomes" id="UP001159428">
    <property type="component" value="Unassembled WGS sequence"/>
</dbReference>
<keyword evidence="16" id="KW-1185">Reference proteome</keyword>
<gene>
    <name evidence="15" type="ORF">PMEA_00022848</name>
</gene>
<evidence type="ECO:0000256" key="1">
    <source>
        <dbReference type="ARBA" id="ARBA00001946"/>
    </source>
</evidence>
<proteinExistence type="inferred from homology"/>
<name>A0AAU9XGJ8_9CNID</name>
<evidence type="ECO:0000256" key="10">
    <source>
        <dbReference type="ARBA" id="ARBA00023204"/>
    </source>
</evidence>
<dbReference type="PROSITE" id="PS00841">
    <property type="entry name" value="XPG_1"/>
    <property type="match status" value="1"/>
</dbReference>
<comment type="cofactor">
    <cofactor evidence="1">
        <name>Mg(2+)</name>
        <dbReference type="ChEBI" id="CHEBI:18420"/>
    </cofactor>
</comment>
<dbReference type="GO" id="GO:0016788">
    <property type="term" value="F:hydrolase activity, acting on ester bonds"/>
    <property type="evidence" value="ECO:0007669"/>
    <property type="project" value="InterPro"/>
</dbReference>
<evidence type="ECO:0000256" key="4">
    <source>
        <dbReference type="ARBA" id="ARBA00022722"/>
    </source>
</evidence>
<evidence type="ECO:0000256" key="5">
    <source>
        <dbReference type="ARBA" id="ARBA00022723"/>
    </source>
</evidence>
<dbReference type="Gene3D" id="3.40.50.1010">
    <property type="entry name" value="5'-nuclease"/>
    <property type="match status" value="2"/>
</dbReference>
<dbReference type="InterPro" id="IPR036279">
    <property type="entry name" value="5-3_exonuclease_C_sf"/>
</dbReference>
<dbReference type="Gene3D" id="1.10.150.20">
    <property type="entry name" value="5' to 3' exonuclease, C-terminal subdomain"/>
    <property type="match status" value="1"/>
</dbReference>
<keyword evidence="7" id="KW-0227">DNA damage</keyword>
<dbReference type="GO" id="GO:0046872">
    <property type="term" value="F:metal ion binding"/>
    <property type="evidence" value="ECO:0007669"/>
    <property type="project" value="UniProtKB-KW"/>
</dbReference>
<sequence length="558" mass="62759">MGVKGLWELIKPAGKPVTIETLQNKIIGVDISLLLNQSVKGMRGRHGNPLATAHLAGLFSSTCKLLSHRIKPIFVFDGAAPELKDKTLAARRDQRFKAVHKSKSAAEKMLKNKLRCEDIKKVIKQESTSTVLASVNLIKQDAFKPKHTPLPSDTLVSCIKRSLQGKAKANTSISSQLFSNSHTVVPALEKHDSLEVLKIGMDCPVEPKQEMDGIWAEQKSLAAELARQNRRAATVTPQMYIDCQELLLKFGVPYVISPSEAEAQCAALELAGKTDGTISDDSDIFHFGSKRVYRNIFDTKMEAEEYTSDAVKRKLLLDRSSLICLAFITGSDYTDGLKGFGGVNAMEILHEFSIKDFEGLEQFRSWHEEAQKGPRDPREGRIRKRLRGVVLPSDFPSRAVYDAYSNPAVEKQTGDFEWKHPDLEFLKSFAFKILGWTEAKTNEVLNPLIKRLSEKKTQMKIDQFFNHVTVYCDNVKVKSKRIQRVLKPPGNQLSSGKGGKKDKNKNIKNRNPKADKRPRKITNEKQFKNKKRSYSTELNRNKLKSEAAVIQSKVPKKE</sequence>
<dbReference type="Pfam" id="PF00752">
    <property type="entry name" value="XPG_N"/>
    <property type="match status" value="1"/>
</dbReference>
<evidence type="ECO:0000256" key="12">
    <source>
        <dbReference type="SAM" id="MobiDB-lite"/>
    </source>
</evidence>
<keyword evidence="4" id="KW-0540">Nuclease</keyword>
<reference evidence="15 16" key="1">
    <citation type="submission" date="2022-05" db="EMBL/GenBank/DDBJ databases">
        <authorList>
            <consortium name="Genoscope - CEA"/>
            <person name="William W."/>
        </authorList>
    </citation>
    <scope>NUCLEOTIDE SEQUENCE [LARGE SCALE GENOMIC DNA]</scope>
</reference>
<dbReference type="GO" id="GO:0004520">
    <property type="term" value="F:DNA endonuclease activity"/>
    <property type="evidence" value="ECO:0007669"/>
    <property type="project" value="TreeGrafter"/>
</dbReference>
<evidence type="ECO:0000259" key="13">
    <source>
        <dbReference type="SMART" id="SM00484"/>
    </source>
</evidence>
<dbReference type="SMART" id="SM00484">
    <property type="entry name" value="XPGI"/>
    <property type="match status" value="1"/>
</dbReference>
<feature type="compositionally biased region" description="Basic residues" evidence="12">
    <location>
        <begin position="506"/>
        <end position="520"/>
    </location>
</feature>
<evidence type="ECO:0000256" key="8">
    <source>
        <dbReference type="ARBA" id="ARBA00022801"/>
    </source>
</evidence>
<dbReference type="InterPro" id="IPR008918">
    <property type="entry name" value="HhH2"/>
</dbReference>
<dbReference type="SUPFAM" id="SSF88723">
    <property type="entry name" value="PIN domain-like"/>
    <property type="match status" value="1"/>
</dbReference>
<comment type="subcellular location">
    <subcellularLocation>
        <location evidence="2">Nucleus</location>
    </subcellularLocation>
</comment>
<feature type="domain" description="XPG-I" evidence="13">
    <location>
        <begin position="248"/>
        <end position="317"/>
    </location>
</feature>
<keyword evidence="9" id="KW-0460">Magnesium</keyword>
<dbReference type="InterPro" id="IPR006084">
    <property type="entry name" value="XPG/Rad2"/>
</dbReference>
<evidence type="ECO:0000259" key="14">
    <source>
        <dbReference type="SMART" id="SM00485"/>
    </source>
</evidence>
<dbReference type="PANTHER" id="PTHR16171:SF7">
    <property type="entry name" value="DNA REPAIR PROTEIN RAD2"/>
    <property type="match status" value="1"/>
</dbReference>
<protein>
    <submittedName>
        <fullName evidence="15">Uncharacterized protein</fullName>
    </submittedName>
</protein>
<keyword evidence="10" id="KW-0234">DNA repair</keyword>
<dbReference type="GO" id="GO:0005634">
    <property type="term" value="C:nucleus"/>
    <property type="evidence" value="ECO:0007669"/>
    <property type="project" value="UniProtKB-SubCell"/>
</dbReference>
<evidence type="ECO:0000256" key="9">
    <source>
        <dbReference type="ARBA" id="ARBA00022842"/>
    </source>
</evidence>
<dbReference type="CDD" id="cd09868">
    <property type="entry name" value="PIN_XPG_RAD2"/>
    <property type="match status" value="1"/>
</dbReference>
<dbReference type="InterPro" id="IPR029060">
    <property type="entry name" value="PIN-like_dom_sf"/>
</dbReference>
<dbReference type="EMBL" id="CALNXJ010000041">
    <property type="protein sequence ID" value="CAH3146140.1"/>
    <property type="molecule type" value="Genomic_DNA"/>
</dbReference>
<comment type="caution">
    <text evidence="15">The sequence shown here is derived from an EMBL/GenBank/DDBJ whole genome shotgun (WGS) entry which is preliminary data.</text>
</comment>
<evidence type="ECO:0000256" key="11">
    <source>
        <dbReference type="ARBA" id="ARBA00023242"/>
    </source>
</evidence>
<dbReference type="CDD" id="cd09904">
    <property type="entry name" value="H3TH_XPG"/>
    <property type="match status" value="1"/>
</dbReference>
<dbReference type="Pfam" id="PF00867">
    <property type="entry name" value="XPG_I"/>
    <property type="match status" value="1"/>
</dbReference>
<feature type="region of interest" description="Disordered" evidence="12">
    <location>
        <begin position="487"/>
        <end position="540"/>
    </location>
</feature>
<evidence type="ECO:0000256" key="2">
    <source>
        <dbReference type="ARBA" id="ARBA00004123"/>
    </source>
</evidence>
<dbReference type="SUPFAM" id="SSF47807">
    <property type="entry name" value="5' to 3' exonuclease, C-terminal subdomain"/>
    <property type="match status" value="1"/>
</dbReference>
<dbReference type="SMART" id="SM00279">
    <property type="entry name" value="HhH2"/>
    <property type="match status" value="1"/>
</dbReference>
<dbReference type="PRINTS" id="PR00853">
    <property type="entry name" value="XPGRADSUPER"/>
</dbReference>
<accession>A0AAU9XGJ8</accession>
<dbReference type="InterPro" id="IPR006086">
    <property type="entry name" value="XPG-I_dom"/>
</dbReference>
<dbReference type="InterPro" id="IPR019974">
    <property type="entry name" value="XPG_CS"/>
</dbReference>
<dbReference type="PRINTS" id="PR00066">
    <property type="entry name" value="XRODRMPGMNTG"/>
</dbReference>